<keyword evidence="4" id="KW-1185">Reference proteome</keyword>
<reference evidence="3" key="1">
    <citation type="submission" date="2022-12" db="EMBL/GenBank/DDBJ databases">
        <authorList>
            <person name="Petersen C."/>
        </authorList>
    </citation>
    <scope>NUCLEOTIDE SEQUENCE</scope>
    <source>
        <strain evidence="3">IBT 16125</strain>
    </source>
</reference>
<sequence length="214" mass="24747">MELFGMLRGWDSSSQGHEVPVAASKTSNEPTSDDFEYQDDILTEIQYLHRENQSLKERVEIAEETAKVAQRAKTIAEEMLRRQNKRLKEKCTTAENALKDNAQILHKLSELQKWTECIDDGDAIEGMRRLFQRFEGWANRHFNQASSHSAHLTSHTSWERALPDYNGSPPTVHAIQAAISEQIFNGIFSRFMVAPRKILGQYFLRYRHRSLQIV</sequence>
<evidence type="ECO:0000313" key="3">
    <source>
        <dbReference type="EMBL" id="KAJ5455989.1"/>
    </source>
</evidence>
<comment type="caution">
    <text evidence="3">The sequence shown here is derived from an EMBL/GenBank/DDBJ whole genome shotgun (WGS) entry which is preliminary data.</text>
</comment>
<evidence type="ECO:0000256" key="2">
    <source>
        <dbReference type="SAM" id="MobiDB-lite"/>
    </source>
</evidence>
<evidence type="ECO:0000313" key="4">
    <source>
        <dbReference type="Proteomes" id="UP001213681"/>
    </source>
</evidence>
<dbReference type="RefSeq" id="XP_056768362.1">
    <property type="nucleotide sequence ID" value="XM_056907635.1"/>
</dbReference>
<organism evidence="3 4">
    <name type="scientific">Penicillium daleae</name>
    <dbReference type="NCBI Taxonomy" id="63821"/>
    <lineage>
        <taxon>Eukaryota</taxon>
        <taxon>Fungi</taxon>
        <taxon>Dikarya</taxon>
        <taxon>Ascomycota</taxon>
        <taxon>Pezizomycotina</taxon>
        <taxon>Eurotiomycetes</taxon>
        <taxon>Eurotiomycetidae</taxon>
        <taxon>Eurotiales</taxon>
        <taxon>Aspergillaceae</taxon>
        <taxon>Penicillium</taxon>
    </lineage>
</organism>
<reference evidence="3" key="2">
    <citation type="journal article" date="2023" name="IMA Fungus">
        <title>Comparative genomic study of the Penicillium genus elucidates a diverse pangenome and 15 lateral gene transfer events.</title>
        <authorList>
            <person name="Petersen C."/>
            <person name="Sorensen T."/>
            <person name="Nielsen M.R."/>
            <person name="Sondergaard T.E."/>
            <person name="Sorensen J.L."/>
            <person name="Fitzpatrick D.A."/>
            <person name="Frisvad J.C."/>
            <person name="Nielsen K.L."/>
        </authorList>
    </citation>
    <scope>NUCLEOTIDE SEQUENCE</scope>
    <source>
        <strain evidence="3">IBT 16125</strain>
    </source>
</reference>
<gene>
    <name evidence="3" type="ORF">N7458_004253</name>
</gene>
<proteinExistence type="predicted"/>
<dbReference type="Proteomes" id="UP001213681">
    <property type="component" value="Unassembled WGS sequence"/>
</dbReference>
<protein>
    <submittedName>
        <fullName evidence="3">Uncharacterized protein</fullName>
    </submittedName>
</protein>
<feature type="region of interest" description="Disordered" evidence="2">
    <location>
        <begin position="11"/>
        <end position="33"/>
    </location>
</feature>
<dbReference type="AlphaFoldDB" id="A0AAD6CAP5"/>
<name>A0AAD6CAP5_9EURO</name>
<accession>A0AAD6CAP5</accession>
<dbReference type="EMBL" id="JAPVEA010000004">
    <property type="protein sequence ID" value="KAJ5455989.1"/>
    <property type="molecule type" value="Genomic_DNA"/>
</dbReference>
<feature type="coiled-coil region" evidence="1">
    <location>
        <begin position="45"/>
        <end position="97"/>
    </location>
</feature>
<keyword evidence="1" id="KW-0175">Coiled coil</keyword>
<evidence type="ECO:0000256" key="1">
    <source>
        <dbReference type="SAM" id="Coils"/>
    </source>
</evidence>
<dbReference type="GeneID" id="81597878"/>